<evidence type="ECO:0000313" key="1">
    <source>
        <dbReference type="EMBL" id="MDQ0370303.1"/>
    </source>
</evidence>
<keyword evidence="1" id="KW-0378">Hydrolase</keyword>
<dbReference type="InterPro" id="IPR000801">
    <property type="entry name" value="Esterase-like"/>
</dbReference>
<name>A0AAE3W5E9_9ACTN</name>
<dbReference type="InterPro" id="IPR029058">
    <property type="entry name" value="AB_hydrolase_fold"/>
</dbReference>
<dbReference type="SUPFAM" id="SSF53474">
    <property type="entry name" value="alpha/beta-Hydrolases"/>
    <property type="match status" value="1"/>
</dbReference>
<dbReference type="Pfam" id="PF00756">
    <property type="entry name" value="Esterase"/>
    <property type="match status" value="1"/>
</dbReference>
<dbReference type="GO" id="GO:0018738">
    <property type="term" value="F:S-formylglutathione hydrolase activity"/>
    <property type="evidence" value="ECO:0007669"/>
    <property type="project" value="UniProtKB-EC"/>
</dbReference>
<dbReference type="AlphaFoldDB" id="A0AAE3W5E9"/>
<gene>
    <name evidence="1" type="ORF">J2S42_006972</name>
</gene>
<dbReference type="InterPro" id="IPR050583">
    <property type="entry name" value="Mycobacterial_A85_antigen"/>
</dbReference>
<evidence type="ECO:0000313" key="2">
    <source>
        <dbReference type="Proteomes" id="UP001240236"/>
    </source>
</evidence>
<dbReference type="EMBL" id="JAUSUZ010000001">
    <property type="protein sequence ID" value="MDQ0370303.1"/>
    <property type="molecule type" value="Genomic_DNA"/>
</dbReference>
<dbReference type="GO" id="GO:0016747">
    <property type="term" value="F:acyltransferase activity, transferring groups other than amino-acyl groups"/>
    <property type="evidence" value="ECO:0007669"/>
    <property type="project" value="TreeGrafter"/>
</dbReference>
<protein>
    <submittedName>
        <fullName evidence="1">S-formylglutathione hydrolase</fullName>
        <ecNumber evidence="1">3.1.2.12</ecNumber>
    </submittedName>
</protein>
<sequence length="285" mass="30762">MDTEIVDDVAGDVRWRALRPSGAGAGLPLIVLLHGAFSSADLVTRIRPLVDRLLDRGELAPAVVACASTPTVGGFYLGGWETFVAQTFPDVLHRRLGTDLERVALLGASMGGYGALKIAFASPHRWRAVAAVSPALLDDEPGPRNTIGVLGELRDAMAAAGWEHSSVRHRLRGNADSIRRSGLKIMLRCGDRDVFALHDGTERLHRELWDLDVAHDYHLVRDADHDEPEATAAMRAALTFVAAALHDEPGAVRGDAPGGLRALLAPDLAEAVRRDPDTSRRYGRM</sequence>
<dbReference type="Proteomes" id="UP001240236">
    <property type="component" value="Unassembled WGS sequence"/>
</dbReference>
<comment type="caution">
    <text evidence="1">The sequence shown here is derived from an EMBL/GenBank/DDBJ whole genome shotgun (WGS) entry which is preliminary data.</text>
</comment>
<accession>A0AAE3W5E9</accession>
<dbReference type="PANTHER" id="PTHR48098:SF1">
    <property type="entry name" value="DIACYLGLYCEROL ACYLTRANSFERASE_MYCOLYLTRANSFERASE AG85A"/>
    <property type="match status" value="1"/>
</dbReference>
<reference evidence="1 2" key="1">
    <citation type="submission" date="2023-07" db="EMBL/GenBank/DDBJ databases">
        <title>Sequencing the genomes of 1000 actinobacteria strains.</title>
        <authorList>
            <person name="Klenk H.-P."/>
        </authorList>
    </citation>
    <scope>NUCLEOTIDE SEQUENCE [LARGE SCALE GENOMIC DNA]</scope>
    <source>
        <strain evidence="1 2">DSM 44709</strain>
    </source>
</reference>
<organism evidence="1 2">
    <name type="scientific">Catenuloplanes indicus</name>
    <dbReference type="NCBI Taxonomy" id="137267"/>
    <lineage>
        <taxon>Bacteria</taxon>
        <taxon>Bacillati</taxon>
        <taxon>Actinomycetota</taxon>
        <taxon>Actinomycetes</taxon>
        <taxon>Micromonosporales</taxon>
        <taxon>Micromonosporaceae</taxon>
        <taxon>Catenuloplanes</taxon>
    </lineage>
</organism>
<dbReference type="Gene3D" id="3.40.50.1820">
    <property type="entry name" value="alpha/beta hydrolase"/>
    <property type="match status" value="1"/>
</dbReference>
<proteinExistence type="predicted"/>
<dbReference type="RefSeq" id="WP_307246165.1">
    <property type="nucleotide sequence ID" value="NZ_JAUSUZ010000001.1"/>
</dbReference>
<dbReference type="PANTHER" id="PTHR48098">
    <property type="entry name" value="ENTEROCHELIN ESTERASE-RELATED"/>
    <property type="match status" value="1"/>
</dbReference>
<keyword evidence="2" id="KW-1185">Reference proteome</keyword>
<dbReference type="EC" id="3.1.2.12" evidence="1"/>